<reference evidence="2 3" key="1">
    <citation type="journal article" date="2012" name="J. Bacteriol.">
        <title>Draft Genome Sequence of the Extremely Halophilic Archaeon Halogranum salarium B-1T.</title>
        <authorList>
            <person name="Kim K.K."/>
            <person name="Lee K.C."/>
            <person name="Lee J.S."/>
        </authorList>
    </citation>
    <scope>NUCLEOTIDE SEQUENCE [LARGE SCALE GENOMIC DNA]</scope>
    <source>
        <strain evidence="2 3">B-1</strain>
    </source>
</reference>
<accession>J2ZBG3</accession>
<feature type="transmembrane region" description="Helical" evidence="1">
    <location>
        <begin position="574"/>
        <end position="594"/>
    </location>
</feature>
<feature type="transmembrane region" description="Helical" evidence="1">
    <location>
        <begin position="162"/>
        <end position="179"/>
    </location>
</feature>
<feature type="transmembrane region" description="Helical" evidence="1">
    <location>
        <begin position="481"/>
        <end position="501"/>
    </location>
</feature>
<evidence type="ECO:0000256" key="1">
    <source>
        <dbReference type="SAM" id="Phobius"/>
    </source>
</evidence>
<dbReference type="AlphaFoldDB" id="J2ZBG3"/>
<feature type="transmembrane region" description="Helical" evidence="1">
    <location>
        <begin position="541"/>
        <end position="562"/>
    </location>
</feature>
<keyword evidence="1" id="KW-0812">Transmembrane</keyword>
<feature type="transmembrane region" description="Helical" evidence="1">
    <location>
        <begin position="39"/>
        <end position="61"/>
    </location>
</feature>
<dbReference type="RefSeq" id="WP_009376735.1">
    <property type="nucleotide sequence ID" value="NZ_ALJD01000009.1"/>
</dbReference>
<evidence type="ECO:0008006" key="4">
    <source>
        <dbReference type="Google" id="ProtNLM"/>
    </source>
</evidence>
<feature type="transmembrane region" description="Helical" evidence="1">
    <location>
        <begin position="185"/>
        <end position="207"/>
    </location>
</feature>
<dbReference type="PATRIC" id="fig|1210908.3.peg.3256"/>
<evidence type="ECO:0000313" key="2">
    <source>
        <dbReference type="EMBL" id="EJN58000.1"/>
    </source>
</evidence>
<protein>
    <recommendedName>
        <fullName evidence="4">Glycosyltransferase RgtA/B/C/D-like domain-containing protein</fullName>
    </recommendedName>
</protein>
<proteinExistence type="predicted"/>
<feature type="transmembrane region" description="Helical" evidence="1">
    <location>
        <begin position="130"/>
        <end position="150"/>
    </location>
</feature>
<name>J2ZBG3_9EURY</name>
<organism evidence="2 3">
    <name type="scientific">Halogranum salarium B-1</name>
    <dbReference type="NCBI Taxonomy" id="1210908"/>
    <lineage>
        <taxon>Archaea</taxon>
        <taxon>Methanobacteriati</taxon>
        <taxon>Methanobacteriota</taxon>
        <taxon>Stenosarchaea group</taxon>
        <taxon>Halobacteria</taxon>
        <taxon>Halobacteriales</taxon>
        <taxon>Haloferacaceae</taxon>
    </lineage>
</organism>
<feature type="transmembrane region" description="Helical" evidence="1">
    <location>
        <begin position="507"/>
        <end position="529"/>
    </location>
</feature>
<feature type="transmembrane region" description="Helical" evidence="1">
    <location>
        <begin position="606"/>
        <end position="631"/>
    </location>
</feature>
<keyword evidence="1" id="KW-1133">Transmembrane helix</keyword>
<dbReference type="OrthoDB" id="242271at2157"/>
<gene>
    <name evidence="2" type="ORF">HSB1_34170</name>
</gene>
<dbReference type="eggNOG" id="arCOG06944">
    <property type="taxonomic scope" value="Archaea"/>
</dbReference>
<comment type="caution">
    <text evidence="2">The sequence shown here is derived from an EMBL/GenBank/DDBJ whole genome shotgun (WGS) entry which is preliminary data.</text>
</comment>
<dbReference type="Proteomes" id="UP000007813">
    <property type="component" value="Unassembled WGS sequence"/>
</dbReference>
<feature type="transmembrane region" description="Helical" evidence="1">
    <location>
        <begin position="219"/>
        <end position="238"/>
    </location>
</feature>
<feature type="transmembrane region" description="Helical" evidence="1">
    <location>
        <begin position="312"/>
        <end position="334"/>
    </location>
</feature>
<feature type="transmembrane region" description="Helical" evidence="1">
    <location>
        <begin position="275"/>
        <end position="300"/>
    </location>
</feature>
<feature type="transmembrane region" description="Helical" evidence="1">
    <location>
        <begin position="244"/>
        <end position="263"/>
    </location>
</feature>
<sequence>MSDRTTRLRSWLSTLGGNGRLVSEARDVTLTSVVFGDRYGLTLFVGALVFFGLTWRVGFFINDNYTVANALVNLADGHFAVTDIVYGPASGDTPGMVTANGQRFGRNYGQVVFSLPVYYLLELVAAVADFRLALVGAWCLSVLAFCLLVGRLVGREREFGSVGAVLALVCFLGNLAVATELSAHWTGLLALQLTSMAAAALTGVFVYRLLAAVADPRTGLVAGVVTVLATPLGFWAAIPKRHTYVAFFVVATLYVFYLSRTAPTDRRATRLRATTYALVGIATWVQPAESLILFVALVAVDVPTAPSNHPRDLAVVGGVFFVSLLPFFLTNVALSGNPLQPPRTLTPYDGSVLVESAGGPQSDGPIPADPVGDSVRNEPVSALDSAVALLAALSLRIGATLFEQVGRFVQFLTAGVAAFGDPDRLYHVFVRGGYLPGIARKDGGTAINLSLVESAPVFGALVALPRLLGVYVRRPRPFRDAVGATDLLAGVVSVLFVVVYLPRLPLHAMVTLRYLVPMMPLLVYAVFRLRAIRDLLRHTQALSLSFVATVLFGTQLLFAVLFVQRATLGEAVQAHALVNLVAAGCLAGWVVVEWGSSTRSERFTTLGAVTLGVVCGVTTSFLLLSGGVYFAESGDFLLPLVRWVSESVQWL</sequence>
<dbReference type="EMBL" id="ALJD01000009">
    <property type="protein sequence ID" value="EJN58000.1"/>
    <property type="molecule type" value="Genomic_DNA"/>
</dbReference>
<keyword evidence="1" id="KW-0472">Membrane</keyword>
<evidence type="ECO:0000313" key="3">
    <source>
        <dbReference type="Proteomes" id="UP000007813"/>
    </source>
</evidence>